<dbReference type="InterPro" id="IPR002327">
    <property type="entry name" value="Cyt_c_1A/1B"/>
</dbReference>
<dbReference type="Pfam" id="PF00034">
    <property type="entry name" value="Cytochrom_C"/>
    <property type="match status" value="1"/>
</dbReference>
<sequence>QTPPAQTPPAQPAPDQQGSAAPAAPAQQQTAAATAPAAAPAGGAASGMVAMVEQADVAKGEKVTKKCVACHSLEQGGPNKVGPHLWDRFGHPIASVEDYNYSSAMKSYAAEAKTWTVEHLDAFLADPKGTVPGTKMAFPGLKKDDERAAAIAYLHSLSADPAPIQ</sequence>
<dbReference type="GO" id="GO:0046872">
    <property type="term" value="F:metal ion binding"/>
    <property type="evidence" value="ECO:0007669"/>
    <property type="project" value="UniProtKB-KW"/>
</dbReference>
<dbReference type="InterPro" id="IPR036909">
    <property type="entry name" value="Cyt_c-like_dom_sf"/>
</dbReference>
<reference evidence="9" key="1">
    <citation type="submission" date="2019-03" db="EMBL/GenBank/DDBJ databases">
        <title>Afifella sp. nov., isolated from activated sludge.</title>
        <authorList>
            <person name="Li Q."/>
            <person name="Liu Y."/>
        </authorList>
    </citation>
    <scope>NUCLEOTIDE SEQUENCE</scope>
    <source>
        <strain evidence="9">L72</strain>
    </source>
</reference>
<evidence type="ECO:0000256" key="7">
    <source>
        <dbReference type="SAM" id="MobiDB-lite"/>
    </source>
</evidence>
<accession>A0A964WVB7</accession>
<feature type="non-terminal residue" evidence="9">
    <location>
        <position position="1"/>
    </location>
</feature>
<evidence type="ECO:0000256" key="6">
    <source>
        <dbReference type="PROSITE-ProRule" id="PRU00433"/>
    </source>
</evidence>
<dbReference type="InterPro" id="IPR009056">
    <property type="entry name" value="Cyt_c-like_dom"/>
</dbReference>
<keyword evidence="2 6" id="KW-0349">Heme</keyword>
<dbReference type="OrthoDB" id="9805828at2"/>
<dbReference type="AlphaFoldDB" id="A0A964WVB7"/>
<dbReference type="PANTHER" id="PTHR11961">
    <property type="entry name" value="CYTOCHROME C"/>
    <property type="match status" value="1"/>
</dbReference>
<dbReference type="EMBL" id="SPKJ01000118">
    <property type="protein sequence ID" value="MYZ50062.1"/>
    <property type="molecule type" value="Genomic_DNA"/>
</dbReference>
<dbReference type="PROSITE" id="PS51007">
    <property type="entry name" value="CYTC"/>
    <property type="match status" value="1"/>
</dbReference>
<evidence type="ECO:0000256" key="5">
    <source>
        <dbReference type="ARBA" id="ARBA00023004"/>
    </source>
</evidence>
<gene>
    <name evidence="9" type="ORF">E4O86_20355</name>
</gene>
<keyword evidence="5 6" id="KW-0408">Iron</keyword>
<keyword evidence="10" id="KW-1185">Reference proteome</keyword>
<keyword evidence="1" id="KW-0813">Transport</keyword>
<dbReference type="RefSeq" id="WP_161142394.1">
    <property type="nucleotide sequence ID" value="NZ_SPKJ01000118.1"/>
</dbReference>
<dbReference type="Gene3D" id="1.10.760.10">
    <property type="entry name" value="Cytochrome c-like domain"/>
    <property type="match status" value="1"/>
</dbReference>
<comment type="caution">
    <text evidence="9">The sequence shown here is derived from an EMBL/GenBank/DDBJ whole genome shotgun (WGS) entry which is preliminary data.</text>
</comment>
<evidence type="ECO:0000313" key="10">
    <source>
        <dbReference type="Proteomes" id="UP000773614"/>
    </source>
</evidence>
<dbReference type="GO" id="GO:0020037">
    <property type="term" value="F:heme binding"/>
    <property type="evidence" value="ECO:0007669"/>
    <property type="project" value="InterPro"/>
</dbReference>
<keyword evidence="4" id="KW-0249">Electron transport</keyword>
<organism evidence="9 10">
    <name type="scientific">Propylenella binzhouense</name>
    <dbReference type="NCBI Taxonomy" id="2555902"/>
    <lineage>
        <taxon>Bacteria</taxon>
        <taxon>Pseudomonadati</taxon>
        <taxon>Pseudomonadota</taxon>
        <taxon>Alphaproteobacteria</taxon>
        <taxon>Hyphomicrobiales</taxon>
        <taxon>Propylenellaceae</taxon>
        <taxon>Propylenella</taxon>
    </lineage>
</organism>
<feature type="compositionally biased region" description="Pro residues" evidence="7">
    <location>
        <begin position="1"/>
        <end position="12"/>
    </location>
</feature>
<feature type="region of interest" description="Disordered" evidence="7">
    <location>
        <begin position="1"/>
        <end position="44"/>
    </location>
</feature>
<dbReference type="GO" id="GO:0009055">
    <property type="term" value="F:electron transfer activity"/>
    <property type="evidence" value="ECO:0007669"/>
    <property type="project" value="InterPro"/>
</dbReference>
<feature type="compositionally biased region" description="Low complexity" evidence="7">
    <location>
        <begin position="13"/>
        <end position="44"/>
    </location>
</feature>
<evidence type="ECO:0000256" key="1">
    <source>
        <dbReference type="ARBA" id="ARBA00022448"/>
    </source>
</evidence>
<protein>
    <submittedName>
        <fullName evidence="9">Cytochrome c family protein</fullName>
    </submittedName>
</protein>
<dbReference type="Proteomes" id="UP000773614">
    <property type="component" value="Unassembled WGS sequence"/>
</dbReference>
<dbReference type="PRINTS" id="PR00604">
    <property type="entry name" value="CYTCHRMECIAB"/>
</dbReference>
<proteinExistence type="predicted"/>
<evidence type="ECO:0000313" key="9">
    <source>
        <dbReference type="EMBL" id="MYZ50062.1"/>
    </source>
</evidence>
<evidence type="ECO:0000256" key="3">
    <source>
        <dbReference type="ARBA" id="ARBA00022723"/>
    </source>
</evidence>
<dbReference type="SUPFAM" id="SSF46626">
    <property type="entry name" value="Cytochrome c"/>
    <property type="match status" value="1"/>
</dbReference>
<feature type="domain" description="Cytochrome c" evidence="8">
    <location>
        <begin position="55"/>
        <end position="158"/>
    </location>
</feature>
<name>A0A964WVB7_9HYPH</name>
<evidence type="ECO:0000256" key="2">
    <source>
        <dbReference type="ARBA" id="ARBA00022617"/>
    </source>
</evidence>
<evidence type="ECO:0000259" key="8">
    <source>
        <dbReference type="PROSITE" id="PS51007"/>
    </source>
</evidence>
<keyword evidence="3 6" id="KW-0479">Metal-binding</keyword>
<evidence type="ECO:0000256" key="4">
    <source>
        <dbReference type="ARBA" id="ARBA00022982"/>
    </source>
</evidence>